<evidence type="ECO:0000313" key="1">
    <source>
        <dbReference type="EMBL" id="AMM40840.1"/>
    </source>
</evidence>
<name>A0A7U4TI29_DESA2</name>
<gene>
    <name evidence="1" type="ORF">HS1_001036</name>
</gene>
<reference evidence="1 2" key="1">
    <citation type="submission" date="2015-10" db="EMBL/GenBank/DDBJ databases">
        <title>Candidatus Desulfofervidus auxilii, a hydrogenotrophic sulfate-reducing bacterium involved in the thermophilic anaerobic oxidation of methane.</title>
        <authorList>
            <person name="Krukenberg V."/>
            <person name="Richter M."/>
            <person name="Wegener G."/>
        </authorList>
    </citation>
    <scope>NUCLEOTIDE SEQUENCE [LARGE SCALE GENOMIC DNA]</scope>
    <source>
        <strain evidence="1 2">HS1</strain>
    </source>
</reference>
<organism evidence="1 2">
    <name type="scientific">Desulfofervidus auxilii</name>
    <dbReference type="NCBI Taxonomy" id="1621989"/>
    <lineage>
        <taxon>Bacteria</taxon>
        <taxon>Pseudomonadati</taxon>
        <taxon>Thermodesulfobacteriota</taxon>
        <taxon>Candidatus Desulfofervidia</taxon>
        <taxon>Candidatus Desulfofervidales</taxon>
        <taxon>Candidatus Desulfofervidaceae</taxon>
        <taxon>Candidatus Desulfofervidus</taxon>
    </lineage>
</organism>
<dbReference type="RefSeq" id="WP_156469401.1">
    <property type="nucleotide sequence ID" value="NZ_CP013015.1"/>
</dbReference>
<dbReference type="EMBL" id="CP013015">
    <property type="protein sequence ID" value="AMM40840.1"/>
    <property type="molecule type" value="Genomic_DNA"/>
</dbReference>
<evidence type="ECO:0000313" key="2">
    <source>
        <dbReference type="Proteomes" id="UP000070560"/>
    </source>
</evidence>
<dbReference type="AlphaFoldDB" id="A0A7U4TI29"/>
<dbReference type="Proteomes" id="UP000070560">
    <property type="component" value="Chromosome"/>
</dbReference>
<proteinExistence type="predicted"/>
<dbReference type="KEGG" id="daw:HS1_001036"/>
<accession>A0A7U4TI29</accession>
<protein>
    <submittedName>
        <fullName evidence="1">Uncharacterized protein</fullName>
    </submittedName>
</protein>
<keyword evidence="2" id="KW-1185">Reference proteome</keyword>
<sequence length="126" mass="14018">MPDRVNLPIEPRGQQETISINMVAYKYMLTDTGVIFVINTDSLPETEETLNIAKANNSVFLQSGKVYALLTDSIIEHVKKVMSEGKKVSISFASSLPEEYQIKTNYSVVLDIVNCATLVSLYKIAK</sequence>